<dbReference type="InterPro" id="IPR012902">
    <property type="entry name" value="N_methyl_site"/>
</dbReference>
<keyword evidence="1" id="KW-1133">Transmembrane helix</keyword>
<reference evidence="2 3" key="1">
    <citation type="submission" date="2013-09" db="EMBL/GenBank/DDBJ databases">
        <title>High correlation between genotypes and phenotypes of environmental bacteria Comamonas testosteroni strains.</title>
        <authorList>
            <person name="Liu L."/>
            <person name="Zhu W."/>
            <person name="Xia X."/>
            <person name="Xu B."/>
            <person name="Luo M."/>
            <person name="Wang G."/>
        </authorList>
    </citation>
    <scope>NUCLEOTIDE SEQUENCE [LARGE SCALE GENOMIC DNA]</scope>
    <source>
        <strain evidence="2 3">JL40</strain>
    </source>
</reference>
<dbReference type="Pfam" id="PF16074">
    <property type="entry name" value="PilW"/>
    <property type="match status" value="1"/>
</dbReference>
<protein>
    <submittedName>
        <fullName evidence="2">N-terminal cleavage protein</fullName>
    </submittedName>
</protein>
<keyword evidence="1" id="KW-0812">Transmembrane</keyword>
<feature type="transmembrane region" description="Helical" evidence="1">
    <location>
        <begin position="20"/>
        <end position="40"/>
    </location>
</feature>
<gene>
    <name evidence="2" type="ORF">P353_03095</name>
</gene>
<evidence type="ECO:0000256" key="1">
    <source>
        <dbReference type="SAM" id="Phobius"/>
    </source>
</evidence>
<dbReference type="AlphaFoldDB" id="A0A096FR57"/>
<dbReference type="PROSITE" id="PS00409">
    <property type="entry name" value="PROKAR_NTER_METHYL"/>
    <property type="match status" value="1"/>
</dbReference>
<keyword evidence="1" id="KW-0472">Membrane</keyword>
<dbReference type="Proteomes" id="UP000029553">
    <property type="component" value="Unassembled WGS sequence"/>
</dbReference>
<accession>A0A096FR57</accession>
<organism evidence="2 3">
    <name type="scientific">Comamonas testosteroni</name>
    <name type="common">Pseudomonas testosteroni</name>
    <dbReference type="NCBI Taxonomy" id="285"/>
    <lineage>
        <taxon>Bacteria</taxon>
        <taxon>Pseudomonadati</taxon>
        <taxon>Pseudomonadota</taxon>
        <taxon>Betaproteobacteria</taxon>
        <taxon>Burkholderiales</taxon>
        <taxon>Comamonadaceae</taxon>
        <taxon>Comamonas</taxon>
    </lineage>
</organism>
<comment type="caution">
    <text evidence="2">The sequence shown here is derived from an EMBL/GenBank/DDBJ whole genome shotgun (WGS) entry which is preliminary data.</text>
</comment>
<dbReference type="RefSeq" id="WP_034365036.1">
    <property type="nucleotide sequence ID" value="NZ_AWOR01000001.1"/>
</dbReference>
<dbReference type="NCBIfam" id="TIGR02532">
    <property type="entry name" value="IV_pilin_GFxxxE"/>
    <property type="match status" value="1"/>
</dbReference>
<sequence length="286" mass="30778">MKVSSIARSQPQRGVTLIELLVGIVIGLLTIAVAMGALMVSRGVTGTVSDSSMLQQQAAYAFRVIGQQLRQAGSLKLNLAAQKSEGADIDMSDPVAFETKATDFDPAVNTISGIDSPGTNEYKLTLGYRNYKEPVYTSTNTASMLRDCLGQSPNDNLIQSRFSLNSTNNELRCVGASGNSQPIIQNVANFQVRYLLQTSASSGSPQISYVDAATVASAWPQVVGVEICLVLYGNEAIDMPDNTTYLDCDNTTSVTMNTLAAPRTRRAHMVFRNIYQLRSQGLTTVS</sequence>
<dbReference type="GO" id="GO:0043683">
    <property type="term" value="P:type IV pilus assembly"/>
    <property type="evidence" value="ECO:0007669"/>
    <property type="project" value="InterPro"/>
</dbReference>
<evidence type="ECO:0000313" key="2">
    <source>
        <dbReference type="EMBL" id="KGH32253.1"/>
    </source>
</evidence>
<dbReference type="Pfam" id="PF07963">
    <property type="entry name" value="N_methyl"/>
    <property type="match status" value="1"/>
</dbReference>
<evidence type="ECO:0000313" key="3">
    <source>
        <dbReference type="Proteomes" id="UP000029553"/>
    </source>
</evidence>
<proteinExistence type="predicted"/>
<dbReference type="EMBL" id="AWOR01000001">
    <property type="protein sequence ID" value="KGH32253.1"/>
    <property type="molecule type" value="Genomic_DNA"/>
</dbReference>
<dbReference type="InterPro" id="IPR032092">
    <property type="entry name" value="PilW"/>
</dbReference>
<name>A0A096FR57_COMTE</name>